<dbReference type="GO" id="GO:0070260">
    <property type="term" value="F:5'-tyrosyl-DNA phosphodiesterase activity"/>
    <property type="evidence" value="ECO:0007669"/>
    <property type="project" value="TreeGrafter"/>
</dbReference>
<dbReference type="Pfam" id="PF03372">
    <property type="entry name" value="Exo_endo_phos"/>
    <property type="match status" value="1"/>
</dbReference>
<keyword evidence="8" id="KW-0234">DNA repair</keyword>
<evidence type="ECO:0000256" key="4">
    <source>
        <dbReference type="ARBA" id="ARBA00022723"/>
    </source>
</evidence>
<dbReference type="PANTHER" id="PTHR15822">
    <property type="entry name" value="TRAF AND TNF RECEPTOR-ASSOCIATED PROTEIN"/>
    <property type="match status" value="1"/>
</dbReference>
<comment type="cofactor">
    <cofactor evidence="2">
        <name>Mg(2+)</name>
        <dbReference type="ChEBI" id="CHEBI:18420"/>
    </cofactor>
</comment>
<dbReference type="GO" id="GO:0004519">
    <property type="term" value="F:endonuclease activity"/>
    <property type="evidence" value="ECO:0007669"/>
    <property type="project" value="UniProtKB-KW"/>
</dbReference>
<evidence type="ECO:0000259" key="9">
    <source>
        <dbReference type="Pfam" id="PF03372"/>
    </source>
</evidence>
<dbReference type="InterPro" id="IPR036691">
    <property type="entry name" value="Endo/exonu/phosph_ase_sf"/>
</dbReference>
<dbReference type="GO" id="GO:0005737">
    <property type="term" value="C:cytoplasm"/>
    <property type="evidence" value="ECO:0007669"/>
    <property type="project" value="TreeGrafter"/>
</dbReference>
<evidence type="ECO:0000256" key="2">
    <source>
        <dbReference type="ARBA" id="ARBA00001946"/>
    </source>
</evidence>
<dbReference type="STRING" id="39841.SAMN05660836_00772"/>
<evidence type="ECO:0000256" key="6">
    <source>
        <dbReference type="ARBA" id="ARBA00022801"/>
    </source>
</evidence>
<dbReference type="Proteomes" id="UP000199611">
    <property type="component" value="Unassembled WGS sequence"/>
</dbReference>
<evidence type="ECO:0000256" key="1">
    <source>
        <dbReference type="ARBA" id="ARBA00001936"/>
    </source>
</evidence>
<dbReference type="GO" id="GO:0003697">
    <property type="term" value="F:single-stranded DNA binding"/>
    <property type="evidence" value="ECO:0007669"/>
    <property type="project" value="TreeGrafter"/>
</dbReference>
<dbReference type="InterPro" id="IPR051547">
    <property type="entry name" value="TDP2-like"/>
</dbReference>
<dbReference type="CDD" id="cd09083">
    <property type="entry name" value="EEP-1"/>
    <property type="match status" value="1"/>
</dbReference>
<evidence type="ECO:0000256" key="3">
    <source>
        <dbReference type="ARBA" id="ARBA00022722"/>
    </source>
</evidence>
<name>A0A1I4S5J4_9BACT</name>
<dbReference type="SUPFAM" id="SSF56219">
    <property type="entry name" value="DNase I-like"/>
    <property type="match status" value="1"/>
</dbReference>
<keyword evidence="10" id="KW-0255">Endonuclease</keyword>
<dbReference type="OrthoDB" id="9793162at2"/>
<keyword evidence="7" id="KW-0460">Magnesium</keyword>
<dbReference type="AlphaFoldDB" id="A0A1I4S5J4"/>
<keyword evidence="4" id="KW-0479">Metal-binding</keyword>
<dbReference type="Gene3D" id="3.60.10.10">
    <property type="entry name" value="Endonuclease/exonuclease/phosphatase"/>
    <property type="match status" value="1"/>
</dbReference>
<dbReference type="GO" id="GO:0046872">
    <property type="term" value="F:metal ion binding"/>
    <property type="evidence" value="ECO:0007669"/>
    <property type="project" value="UniProtKB-KW"/>
</dbReference>
<evidence type="ECO:0000256" key="5">
    <source>
        <dbReference type="ARBA" id="ARBA00022763"/>
    </source>
</evidence>
<comment type="cofactor">
    <cofactor evidence="1">
        <name>Mn(2+)</name>
        <dbReference type="ChEBI" id="CHEBI:29035"/>
    </cofactor>
</comment>
<keyword evidence="11" id="KW-1185">Reference proteome</keyword>
<gene>
    <name evidence="10" type="ORF">SAMN05660836_00772</name>
</gene>
<keyword evidence="10" id="KW-0269">Exonuclease</keyword>
<organism evidence="10 11">
    <name type="scientific">Thermodesulforhabdus norvegica</name>
    <dbReference type="NCBI Taxonomy" id="39841"/>
    <lineage>
        <taxon>Bacteria</taxon>
        <taxon>Pseudomonadati</taxon>
        <taxon>Thermodesulfobacteriota</taxon>
        <taxon>Syntrophobacteria</taxon>
        <taxon>Syntrophobacterales</taxon>
        <taxon>Thermodesulforhabdaceae</taxon>
        <taxon>Thermodesulforhabdus</taxon>
    </lineage>
</organism>
<proteinExistence type="predicted"/>
<reference evidence="11" key="1">
    <citation type="submission" date="2016-10" db="EMBL/GenBank/DDBJ databases">
        <authorList>
            <person name="Varghese N."/>
            <person name="Submissions S."/>
        </authorList>
    </citation>
    <scope>NUCLEOTIDE SEQUENCE [LARGE SCALE GENOMIC DNA]</scope>
    <source>
        <strain evidence="11">DSM 9990</strain>
    </source>
</reference>
<dbReference type="RefSeq" id="WP_093393626.1">
    <property type="nucleotide sequence ID" value="NZ_FOUU01000002.1"/>
</dbReference>
<evidence type="ECO:0000313" key="10">
    <source>
        <dbReference type="EMBL" id="SFM59772.1"/>
    </source>
</evidence>
<evidence type="ECO:0000256" key="8">
    <source>
        <dbReference type="ARBA" id="ARBA00023204"/>
    </source>
</evidence>
<dbReference type="EMBL" id="FOUU01000002">
    <property type="protein sequence ID" value="SFM59772.1"/>
    <property type="molecule type" value="Genomic_DNA"/>
</dbReference>
<keyword evidence="6 10" id="KW-0378">Hydrolase</keyword>
<protein>
    <submittedName>
        <fullName evidence="10">Metal-dependent hydrolase, endonuclease/exonuclease/phosphatase family</fullName>
    </submittedName>
</protein>
<evidence type="ECO:0000313" key="11">
    <source>
        <dbReference type="Proteomes" id="UP000199611"/>
    </source>
</evidence>
<keyword evidence="3" id="KW-0540">Nuclease</keyword>
<sequence length="259" mass="30100">MQVIRAMTFNIRFDNPEDGERRWGYRREMVASVIERYHPDIVGLQEATWRQIFDLRELLPGYGFCLKNRVWDDTCQYPTLVYRRDTVECLGNSEFWLSTTPGVHRSKDWGSAFPRMFSYGQFRIKEIPQVVTAGVSHLDNRSDRARSRQAMMIADWYKSQDTPCIIMGDFNEQPDGNVHSILCSSSLEDTWKSLGFPEDELAMTHHDFEGNPDKGRLDWILVSPHFMVLNGEIVRDSADGKYPSDHFPYYVDLAPKDLS</sequence>
<dbReference type="GO" id="GO:0004527">
    <property type="term" value="F:exonuclease activity"/>
    <property type="evidence" value="ECO:0007669"/>
    <property type="project" value="UniProtKB-KW"/>
</dbReference>
<accession>A0A1I4S5J4</accession>
<dbReference type="GO" id="GO:0006302">
    <property type="term" value="P:double-strand break repair"/>
    <property type="evidence" value="ECO:0007669"/>
    <property type="project" value="TreeGrafter"/>
</dbReference>
<dbReference type="InterPro" id="IPR005135">
    <property type="entry name" value="Endo/exonuclease/phosphatase"/>
</dbReference>
<evidence type="ECO:0000256" key="7">
    <source>
        <dbReference type="ARBA" id="ARBA00022842"/>
    </source>
</evidence>
<feature type="domain" description="Endonuclease/exonuclease/phosphatase" evidence="9">
    <location>
        <begin position="7"/>
        <end position="246"/>
    </location>
</feature>
<keyword evidence="5" id="KW-0227">DNA damage</keyword>
<dbReference type="PANTHER" id="PTHR15822:SF4">
    <property type="entry name" value="TYROSYL-DNA PHOSPHODIESTERASE 2"/>
    <property type="match status" value="1"/>
</dbReference>